<reference evidence="6" key="1">
    <citation type="submission" date="2021-07" db="EMBL/GenBank/DDBJ databases">
        <authorList>
            <person name="Catto M.A."/>
            <person name="Jacobson A."/>
            <person name="Kennedy G."/>
            <person name="Labadie P."/>
            <person name="Hunt B.G."/>
            <person name="Srinivasan R."/>
        </authorList>
    </citation>
    <scope>NUCLEOTIDE SEQUENCE</scope>
    <source>
        <strain evidence="6">PL_HMW_Pooled</strain>
        <tissue evidence="6">Head</tissue>
    </source>
</reference>
<dbReference type="PROSITE" id="PS50102">
    <property type="entry name" value="RRM"/>
    <property type="match status" value="4"/>
</dbReference>
<dbReference type="Gene3D" id="3.30.70.330">
    <property type="match status" value="4"/>
</dbReference>
<dbReference type="CDD" id="cd00590">
    <property type="entry name" value="RRM_SF"/>
    <property type="match status" value="3"/>
</dbReference>
<dbReference type="GO" id="GO:0003723">
    <property type="term" value="F:RNA binding"/>
    <property type="evidence" value="ECO:0007669"/>
    <property type="project" value="UniProtKB-UniRule"/>
</dbReference>
<evidence type="ECO:0000313" key="6">
    <source>
        <dbReference type="EMBL" id="KAK3907734.1"/>
    </source>
</evidence>
<dbReference type="SUPFAM" id="SSF54928">
    <property type="entry name" value="RNA-binding domain, RBD"/>
    <property type="match status" value="4"/>
</dbReference>
<feature type="domain" description="RRM" evidence="5">
    <location>
        <begin position="211"/>
        <end position="286"/>
    </location>
</feature>
<keyword evidence="1" id="KW-0677">Repeat</keyword>
<evidence type="ECO:0000313" key="7">
    <source>
        <dbReference type="Proteomes" id="UP001219518"/>
    </source>
</evidence>
<dbReference type="EMBL" id="JAHWGI010000014">
    <property type="protein sequence ID" value="KAK3907734.1"/>
    <property type="molecule type" value="Genomic_DNA"/>
</dbReference>
<feature type="domain" description="RRM" evidence="5">
    <location>
        <begin position="125"/>
        <end position="196"/>
    </location>
</feature>
<proteinExistence type="predicted"/>
<comment type="caution">
    <text evidence="6">The sequence shown here is derived from an EMBL/GenBank/DDBJ whole genome shotgun (WGS) entry which is preliminary data.</text>
</comment>
<evidence type="ECO:0000259" key="5">
    <source>
        <dbReference type="PROSITE" id="PS50102"/>
    </source>
</evidence>
<feature type="region of interest" description="Disordered" evidence="4">
    <location>
        <begin position="1"/>
        <end position="25"/>
    </location>
</feature>
<feature type="domain" description="RRM" evidence="5">
    <location>
        <begin position="295"/>
        <end position="370"/>
    </location>
</feature>
<protein>
    <submittedName>
        <fullName evidence="6">Nucleolin</fullName>
    </submittedName>
</protein>
<sequence>MTNGYDDRNHDWGGQPNSFEEAASRKPLKAKMERFDNALKVYIKNLPLDDRAACNMVLEQFASCGVIQHHLFFEKKLAGQRIQQGLVVFTTEEEAEKATTLTGTEVGGQHIIVSKFRQFSQPSAKMVKITNLCVETNEEDLWNLFENCGTIKFIHIDRPLNSSSLKAEVHFKSEKCVRKALKLDGKSLKGNEICVSCLINEKEEQKPSKEYPVFVAGLPHDIRKEDLIKAFGDCGPIKRIKIIVKDVEEEGRAVIFFMDSESAENAVTCNGLEFSGYVPSVTQREEGMLQHQFLNPLFVAGLSRDTKDVDIFLKFQDCGLIHDIKFVASKPGSLKKCYIEFKEPESIEKAMAIEDLSVKGQTLFIGRTREIWSVQHTAPKPKKKKKKKTLDLDINNLVDEDLATPCSKKRKLQGVVEQITEDANESKLEADSPLEKKIKKKKKKKSADV</sequence>
<dbReference type="Proteomes" id="UP001219518">
    <property type="component" value="Unassembled WGS sequence"/>
</dbReference>
<dbReference type="PANTHER" id="PTHR24012">
    <property type="entry name" value="RNA BINDING PROTEIN"/>
    <property type="match status" value="1"/>
</dbReference>
<feature type="region of interest" description="Disordered" evidence="4">
    <location>
        <begin position="421"/>
        <end position="449"/>
    </location>
</feature>
<dbReference type="InterPro" id="IPR000504">
    <property type="entry name" value="RRM_dom"/>
</dbReference>
<keyword evidence="7" id="KW-1185">Reference proteome</keyword>
<reference evidence="6" key="2">
    <citation type="journal article" date="2023" name="BMC Genomics">
        <title>Pest status, molecular evolution, and epigenetic factors derived from the genome assembly of Frankliniella fusca, a thysanopteran phytovirus vector.</title>
        <authorList>
            <person name="Catto M.A."/>
            <person name="Labadie P.E."/>
            <person name="Jacobson A.L."/>
            <person name="Kennedy G.G."/>
            <person name="Srinivasan R."/>
            <person name="Hunt B.G."/>
        </authorList>
    </citation>
    <scope>NUCLEOTIDE SEQUENCE</scope>
    <source>
        <strain evidence="6">PL_HMW_Pooled</strain>
    </source>
</reference>
<feature type="compositionally biased region" description="Basic residues" evidence="4">
    <location>
        <begin position="437"/>
        <end position="449"/>
    </location>
</feature>
<evidence type="ECO:0000256" key="4">
    <source>
        <dbReference type="SAM" id="MobiDB-lite"/>
    </source>
</evidence>
<feature type="compositionally biased region" description="Basic and acidic residues" evidence="4">
    <location>
        <begin position="1"/>
        <end position="11"/>
    </location>
</feature>
<organism evidence="6 7">
    <name type="scientific">Frankliniella fusca</name>
    <dbReference type="NCBI Taxonomy" id="407009"/>
    <lineage>
        <taxon>Eukaryota</taxon>
        <taxon>Metazoa</taxon>
        <taxon>Ecdysozoa</taxon>
        <taxon>Arthropoda</taxon>
        <taxon>Hexapoda</taxon>
        <taxon>Insecta</taxon>
        <taxon>Pterygota</taxon>
        <taxon>Neoptera</taxon>
        <taxon>Paraneoptera</taxon>
        <taxon>Thysanoptera</taxon>
        <taxon>Terebrantia</taxon>
        <taxon>Thripoidea</taxon>
        <taxon>Thripidae</taxon>
        <taxon>Frankliniella</taxon>
    </lineage>
</organism>
<evidence type="ECO:0000256" key="3">
    <source>
        <dbReference type="PROSITE-ProRule" id="PRU00176"/>
    </source>
</evidence>
<dbReference type="AlphaFoldDB" id="A0AAE1GR54"/>
<dbReference type="InterPro" id="IPR035979">
    <property type="entry name" value="RBD_domain_sf"/>
</dbReference>
<dbReference type="Pfam" id="PF00076">
    <property type="entry name" value="RRM_1"/>
    <property type="match status" value="3"/>
</dbReference>
<evidence type="ECO:0000256" key="1">
    <source>
        <dbReference type="ARBA" id="ARBA00022737"/>
    </source>
</evidence>
<keyword evidence="2 3" id="KW-0694">RNA-binding</keyword>
<dbReference type="SMART" id="SM00360">
    <property type="entry name" value="RRM"/>
    <property type="match status" value="4"/>
</dbReference>
<evidence type="ECO:0000256" key="2">
    <source>
        <dbReference type="ARBA" id="ARBA00022884"/>
    </source>
</evidence>
<accession>A0AAE1GR54</accession>
<dbReference type="InterPro" id="IPR012677">
    <property type="entry name" value="Nucleotide-bd_a/b_plait_sf"/>
</dbReference>
<feature type="domain" description="RRM" evidence="5">
    <location>
        <begin position="39"/>
        <end position="118"/>
    </location>
</feature>
<feature type="compositionally biased region" description="Basic and acidic residues" evidence="4">
    <location>
        <begin position="424"/>
        <end position="436"/>
    </location>
</feature>
<name>A0AAE1GR54_9NEOP</name>
<gene>
    <name evidence="6" type="ORF">KUF71_018370</name>
</gene>